<dbReference type="OrthoDB" id="5297272at2"/>
<proteinExistence type="predicted"/>
<sequence>MKTLVASALMLLAPALAWSNPAATLVKPAAKASAKAAPKAAPAKTVAKPKATKKDKTTVAKASPPSSRTQLRSGAAQVAAGLAAAEAALTPEELQIAQLVHTGHIACELGASVDIQPDAQSPGRFHVQGKGFKYHMAPVATSTGAVRLEDASAGAVWLQIANKSMLMNQKLGQRMADECMSPQQFAVAEGFKKAPPRSLLDGPANP</sequence>
<dbReference type="RefSeq" id="WP_091569768.1">
    <property type="nucleotide sequence ID" value="NZ_FNHP01000005.1"/>
</dbReference>
<evidence type="ECO:0000313" key="4">
    <source>
        <dbReference type="Proteomes" id="UP000198552"/>
    </source>
</evidence>
<keyword evidence="4" id="KW-1185">Reference proteome</keyword>
<evidence type="ECO:0000313" key="3">
    <source>
        <dbReference type="EMBL" id="SDM41911.1"/>
    </source>
</evidence>
<protein>
    <submittedName>
        <fullName evidence="3">Uncharacterized protein</fullName>
    </submittedName>
</protein>
<evidence type="ECO:0000256" key="1">
    <source>
        <dbReference type="SAM" id="MobiDB-lite"/>
    </source>
</evidence>
<dbReference type="Proteomes" id="UP000198552">
    <property type="component" value="Unassembled WGS sequence"/>
</dbReference>
<name>A0A1G9T2K7_9BURK</name>
<evidence type="ECO:0000256" key="2">
    <source>
        <dbReference type="SAM" id="SignalP"/>
    </source>
</evidence>
<gene>
    <name evidence="3" type="ORF">SAMN05428957_105290</name>
</gene>
<dbReference type="STRING" id="1527607.SAMN05428957_105290"/>
<feature type="signal peptide" evidence="2">
    <location>
        <begin position="1"/>
        <end position="17"/>
    </location>
</feature>
<reference evidence="4" key="1">
    <citation type="submission" date="2016-10" db="EMBL/GenBank/DDBJ databases">
        <authorList>
            <person name="Varghese N."/>
            <person name="Submissions S."/>
        </authorList>
    </citation>
    <scope>NUCLEOTIDE SEQUENCE [LARGE SCALE GENOMIC DNA]</scope>
    <source>
        <strain evidence="4">EPL6</strain>
    </source>
</reference>
<dbReference type="EMBL" id="FNHP01000005">
    <property type="protein sequence ID" value="SDM41911.1"/>
    <property type="molecule type" value="Genomic_DNA"/>
</dbReference>
<feature type="chain" id="PRO_5011592266" evidence="2">
    <location>
        <begin position="18"/>
        <end position="206"/>
    </location>
</feature>
<accession>A0A1G9T2K7</accession>
<feature type="compositionally biased region" description="Low complexity" evidence="1">
    <location>
        <begin position="36"/>
        <end position="49"/>
    </location>
</feature>
<feature type="region of interest" description="Disordered" evidence="1">
    <location>
        <begin position="36"/>
        <end position="71"/>
    </location>
</feature>
<organism evidence="3 4">
    <name type="scientific">Oryzisolibacter propanilivorax</name>
    <dbReference type="NCBI Taxonomy" id="1527607"/>
    <lineage>
        <taxon>Bacteria</taxon>
        <taxon>Pseudomonadati</taxon>
        <taxon>Pseudomonadota</taxon>
        <taxon>Betaproteobacteria</taxon>
        <taxon>Burkholderiales</taxon>
        <taxon>Comamonadaceae</taxon>
        <taxon>Oryzisolibacter</taxon>
    </lineage>
</organism>
<dbReference type="AlphaFoldDB" id="A0A1G9T2K7"/>
<keyword evidence="2" id="KW-0732">Signal</keyword>